<proteinExistence type="predicted"/>
<accession>A0A244CQ40</accession>
<dbReference type="Gene3D" id="3.20.20.370">
    <property type="entry name" value="Glycoside hydrolase/deacetylase"/>
    <property type="match status" value="1"/>
</dbReference>
<dbReference type="PANTHER" id="PTHR30105:SF2">
    <property type="entry name" value="DIVERGENT POLYSACCHARIDE DEACETYLASE SUPERFAMILY"/>
    <property type="match status" value="1"/>
</dbReference>
<feature type="chain" id="PRO_5012580070" description="Divergent polysaccharide deacetylase family protein" evidence="1">
    <location>
        <begin position="16"/>
        <end position="248"/>
    </location>
</feature>
<dbReference type="AlphaFoldDB" id="A0A244CQ40"/>
<dbReference type="InterPro" id="IPR006837">
    <property type="entry name" value="Divergent_DAC"/>
</dbReference>
<dbReference type="PANTHER" id="PTHR30105">
    <property type="entry name" value="UNCHARACTERIZED YIBQ-RELATED"/>
    <property type="match status" value="1"/>
</dbReference>
<evidence type="ECO:0000256" key="1">
    <source>
        <dbReference type="SAM" id="SignalP"/>
    </source>
</evidence>
<dbReference type="InterPro" id="IPR011330">
    <property type="entry name" value="Glyco_hydro/deAcase_b/a-brl"/>
</dbReference>
<comment type="caution">
    <text evidence="2">The sequence shown here is derived from an EMBL/GenBank/DDBJ whole genome shotgun (WGS) entry which is preliminary data.</text>
</comment>
<protein>
    <recommendedName>
        <fullName evidence="4">Divergent polysaccharide deacetylase family protein</fullName>
    </recommendedName>
</protein>
<dbReference type="SUPFAM" id="SSF88713">
    <property type="entry name" value="Glycoside hydrolase/deacetylase"/>
    <property type="match status" value="1"/>
</dbReference>
<evidence type="ECO:0008006" key="4">
    <source>
        <dbReference type="Google" id="ProtNLM"/>
    </source>
</evidence>
<feature type="signal peptide" evidence="1">
    <location>
        <begin position="1"/>
        <end position="15"/>
    </location>
</feature>
<keyword evidence="3" id="KW-1185">Reference proteome</keyword>
<sequence>MISFCMLLCSTSSYAGQVAIVIDDIGYHARDLQAITLPGEVSYSILPHTPFAKRFATQAELANKELLLHVPMQAISGKELGPGAITQDMNKAELQYTLEKALDDLPQVKGINNHMGSYLTQKIKPMSWTMEILKERNLYFLDSKTTQKSQAQNMANLFGVNNISRHVFLDNIPSEKQMTFRLNQLIRLAKKNDYAIAIAHPYPETLAFLDKHIPTLKDQGIELVPLSRLVNKKYIRLAALSEQTTSSE</sequence>
<dbReference type="CDD" id="cd10936">
    <property type="entry name" value="CE4_DAC2"/>
    <property type="match status" value="1"/>
</dbReference>
<dbReference type="Pfam" id="PF04748">
    <property type="entry name" value="Polysacc_deac_2"/>
    <property type="match status" value="1"/>
</dbReference>
<dbReference type="OrthoDB" id="9784811at2"/>
<dbReference type="EMBL" id="MWPV01000003">
    <property type="protein sequence ID" value="OUL57734.1"/>
    <property type="molecule type" value="Genomic_DNA"/>
</dbReference>
<dbReference type="GO" id="GO:0005975">
    <property type="term" value="P:carbohydrate metabolic process"/>
    <property type="evidence" value="ECO:0007669"/>
    <property type="project" value="InterPro"/>
</dbReference>
<organism evidence="2 3">
    <name type="scientific">Pseudoalteromonas ulvae</name>
    <dbReference type="NCBI Taxonomy" id="107327"/>
    <lineage>
        <taxon>Bacteria</taxon>
        <taxon>Pseudomonadati</taxon>
        <taxon>Pseudomonadota</taxon>
        <taxon>Gammaproteobacteria</taxon>
        <taxon>Alteromonadales</taxon>
        <taxon>Pseudoalteromonadaceae</taxon>
        <taxon>Pseudoalteromonas</taxon>
    </lineage>
</organism>
<keyword evidence="1" id="KW-0732">Signal</keyword>
<evidence type="ECO:0000313" key="3">
    <source>
        <dbReference type="Proteomes" id="UP000194841"/>
    </source>
</evidence>
<reference evidence="2 3" key="1">
    <citation type="submission" date="2017-02" db="EMBL/GenBank/DDBJ databases">
        <title>Pseudoalteromonas ulvae TC14 Genome.</title>
        <authorList>
            <person name="Molmeret M."/>
        </authorList>
    </citation>
    <scope>NUCLEOTIDE SEQUENCE [LARGE SCALE GENOMIC DNA]</scope>
    <source>
        <strain evidence="2">TC14</strain>
    </source>
</reference>
<evidence type="ECO:0000313" key="2">
    <source>
        <dbReference type="EMBL" id="OUL57734.1"/>
    </source>
</evidence>
<name>A0A244CQ40_PSEDV</name>
<dbReference type="Proteomes" id="UP000194841">
    <property type="component" value="Unassembled WGS sequence"/>
</dbReference>
<gene>
    <name evidence="2" type="ORF">B1199_11805</name>
</gene>